<evidence type="ECO:0000256" key="1">
    <source>
        <dbReference type="SAM" id="Phobius"/>
    </source>
</evidence>
<evidence type="ECO:0000313" key="3">
    <source>
        <dbReference type="Proteomes" id="UP001190700"/>
    </source>
</evidence>
<dbReference type="Proteomes" id="UP001190700">
    <property type="component" value="Unassembled WGS sequence"/>
</dbReference>
<keyword evidence="3" id="KW-1185">Reference proteome</keyword>
<accession>A0AAE0FMS8</accession>
<reference evidence="2 3" key="1">
    <citation type="journal article" date="2015" name="Genome Biol. Evol.">
        <title>Comparative Genomics of a Bacterivorous Green Alga Reveals Evolutionary Causalities and Consequences of Phago-Mixotrophic Mode of Nutrition.</title>
        <authorList>
            <person name="Burns J.A."/>
            <person name="Paasch A."/>
            <person name="Narechania A."/>
            <person name="Kim E."/>
        </authorList>
    </citation>
    <scope>NUCLEOTIDE SEQUENCE [LARGE SCALE GENOMIC DNA]</scope>
    <source>
        <strain evidence="2 3">PLY_AMNH</strain>
    </source>
</reference>
<proteinExistence type="predicted"/>
<feature type="non-terminal residue" evidence="2">
    <location>
        <position position="205"/>
    </location>
</feature>
<evidence type="ECO:0000313" key="2">
    <source>
        <dbReference type="EMBL" id="KAK3261816.1"/>
    </source>
</evidence>
<gene>
    <name evidence="2" type="ORF">CYMTET_29295</name>
</gene>
<evidence type="ECO:0008006" key="4">
    <source>
        <dbReference type="Google" id="ProtNLM"/>
    </source>
</evidence>
<name>A0AAE0FMS8_9CHLO</name>
<dbReference type="AlphaFoldDB" id="A0AAE0FMS8"/>
<sequence length="205" mass="23378">MPQNISEFDANNDMVLDELEVERLRKLGAKDKMARVKYETVLQGDKNQDGILDEEECAELQEMEATQRRLEVLQYIENRFAEIISRKGNYVNMFSFIMFVCFYFIILFYQRKSFLAYDITYTISESVLPSDVNDDVVTSFTSENDIYTWMADLVDTVWVDPSCGDGACQSPFEYPGFGLTPESHGCSADCGVSQFTSKVQLTVSA</sequence>
<dbReference type="EMBL" id="LGRX02016643">
    <property type="protein sequence ID" value="KAK3261816.1"/>
    <property type="molecule type" value="Genomic_DNA"/>
</dbReference>
<organism evidence="2 3">
    <name type="scientific">Cymbomonas tetramitiformis</name>
    <dbReference type="NCBI Taxonomy" id="36881"/>
    <lineage>
        <taxon>Eukaryota</taxon>
        <taxon>Viridiplantae</taxon>
        <taxon>Chlorophyta</taxon>
        <taxon>Pyramimonadophyceae</taxon>
        <taxon>Pyramimonadales</taxon>
        <taxon>Pyramimonadaceae</taxon>
        <taxon>Cymbomonas</taxon>
    </lineage>
</organism>
<keyword evidence="1" id="KW-1133">Transmembrane helix</keyword>
<keyword evidence="1" id="KW-0812">Transmembrane</keyword>
<feature type="transmembrane region" description="Helical" evidence="1">
    <location>
        <begin position="90"/>
        <end position="109"/>
    </location>
</feature>
<comment type="caution">
    <text evidence="2">The sequence shown here is derived from an EMBL/GenBank/DDBJ whole genome shotgun (WGS) entry which is preliminary data.</text>
</comment>
<keyword evidence="1" id="KW-0472">Membrane</keyword>
<protein>
    <recommendedName>
        <fullName evidence="4">EF-hand domain-containing protein</fullName>
    </recommendedName>
</protein>